<dbReference type="Proteomes" id="UP000037179">
    <property type="component" value="Unassembled WGS sequence"/>
</dbReference>
<feature type="domain" description="UspA" evidence="5">
    <location>
        <begin position="39"/>
        <end position="177"/>
    </location>
</feature>
<evidence type="ECO:0000256" key="3">
    <source>
        <dbReference type="ARBA" id="ARBA00022840"/>
    </source>
</evidence>
<reference evidence="7" key="1">
    <citation type="submission" date="2015-07" db="EMBL/GenBank/DDBJ databases">
        <title>Nocardia seriolae U-1 whole genome shotgun sequence.</title>
        <authorList>
            <person name="Imajoh M."/>
            <person name="Fukumoto Y."/>
            <person name="Sukeda M."/>
            <person name="Yamane J."/>
            <person name="Yamasaki K."/>
            <person name="Shimizu M."/>
            <person name="Ohnishi K."/>
            <person name="Oshima S."/>
        </authorList>
    </citation>
    <scope>NUCLEOTIDE SEQUENCE [LARGE SCALE GENOMIC DNA]</scope>
    <source>
        <strain evidence="7">U-1</strain>
    </source>
</reference>
<dbReference type="SUPFAM" id="SSF52402">
    <property type="entry name" value="Adenine nucleotide alpha hydrolases-like"/>
    <property type="match status" value="2"/>
</dbReference>
<dbReference type="InterPro" id="IPR006016">
    <property type="entry name" value="UspA"/>
</dbReference>
<evidence type="ECO:0000313" key="6">
    <source>
        <dbReference type="EMBL" id="GAP33129.1"/>
    </source>
</evidence>
<evidence type="ECO:0000256" key="4">
    <source>
        <dbReference type="SAM" id="MobiDB-lite"/>
    </source>
</evidence>
<evidence type="ECO:0000259" key="5">
    <source>
        <dbReference type="Pfam" id="PF00582"/>
    </source>
</evidence>
<proteinExistence type="inferred from homology"/>
<reference evidence="6 7" key="2">
    <citation type="journal article" date="2016" name="Genome Announc.">
        <title>Draft Genome Sequence of Erythromycin- and Oxytetracycline-Sensitive Nocardia seriolae Strain U-1 (NBRC 110359).</title>
        <authorList>
            <person name="Imajoh M."/>
            <person name="Sukeda M."/>
            <person name="Shimizu M."/>
            <person name="Yamane J."/>
            <person name="Ohnishi K."/>
            <person name="Oshima S."/>
        </authorList>
    </citation>
    <scope>NUCLEOTIDE SEQUENCE [LARGE SCALE GENOMIC DNA]</scope>
    <source>
        <strain evidence="6 7">U-1</strain>
    </source>
</reference>
<organism evidence="6 7">
    <name type="scientific">Nocardia seriolae</name>
    <dbReference type="NCBI Taxonomy" id="37332"/>
    <lineage>
        <taxon>Bacteria</taxon>
        <taxon>Bacillati</taxon>
        <taxon>Actinomycetota</taxon>
        <taxon>Actinomycetes</taxon>
        <taxon>Mycobacteriales</taxon>
        <taxon>Nocardiaceae</taxon>
        <taxon>Nocardia</taxon>
    </lineage>
</organism>
<comment type="similarity">
    <text evidence="1">Belongs to the universal stress protein A family.</text>
</comment>
<dbReference type="InterPro" id="IPR006015">
    <property type="entry name" value="Universal_stress_UspA"/>
</dbReference>
<keyword evidence="2" id="KW-0547">Nucleotide-binding</keyword>
<dbReference type="PANTHER" id="PTHR46268:SF27">
    <property type="entry name" value="UNIVERSAL STRESS PROTEIN RV2623"/>
    <property type="match status" value="1"/>
</dbReference>
<dbReference type="PANTHER" id="PTHR46268">
    <property type="entry name" value="STRESS RESPONSE PROTEIN NHAX"/>
    <property type="match status" value="1"/>
</dbReference>
<dbReference type="CDD" id="cd00293">
    <property type="entry name" value="USP-like"/>
    <property type="match status" value="1"/>
</dbReference>
<dbReference type="EMBL" id="BBYQ01000212">
    <property type="protein sequence ID" value="GAP33129.1"/>
    <property type="molecule type" value="Genomic_DNA"/>
</dbReference>
<dbReference type="PRINTS" id="PR01438">
    <property type="entry name" value="UNVRSLSTRESS"/>
</dbReference>
<accession>A0ABC9Z652</accession>
<comment type="caution">
    <text evidence="6">The sequence shown here is derived from an EMBL/GenBank/DDBJ whole genome shotgun (WGS) entry which is preliminary data.</text>
</comment>
<name>A0ABC9Z652_9NOCA</name>
<dbReference type="GO" id="GO:0005524">
    <property type="term" value="F:ATP binding"/>
    <property type="evidence" value="ECO:0007669"/>
    <property type="project" value="UniProtKB-KW"/>
</dbReference>
<sequence>MFHNLERRPGPGTETRCTRPEAAMTSQTYDDPRVRASATVLVGVDGTPGADTALRWAAHYAARHRRELSIVLGLDLIGVSGLMGPVEAGSPSVREALRERGRQLVAEAERTARKLEPGLRISTHLSADKASRLLVELSAEAYAVVLGTNPHAGPPRPAGSTLLAVTAHAQCPVIVVRPDPDGTVPESGPVVVGIDGSPVSEAAIGAAFTEASERGAELVAVHVWSDWDFGVFLGEQAPAELSGLEGVEEAILAERLAGHREKYPDVRVSHRIYVSDPADELWEWSKTAQLIVVGNRGRGGFLGMLLGSTAHALAQSAHCPVMVVHAPKKP</sequence>
<protein>
    <recommendedName>
        <fullName evidence="5">UspA domain-containing protein</fullName>
    </recommendedName>
</protein>
<dbReference type="Gene3D" id="3.40.50.620">
    <property type="entry name" value="HUPs"/>
    <property type="match status" value="2"/>
</dbReference>
<evidence type="ECO:0000256" key="2">
    <source>
        <dbReference type="ARBA" id="ARBA00022741"/>
    </source>
</evidence>
<keyword evidence="7" id="KW-1185">Reference proteome</keyword>
<evidence type="ECO:0000313" key="7">
    <source>
        <dbReference type="Proteomes" id="UP000037179"/>
    </source>
</evidence>
<keyword evidence="3" id="KW-0067">ATP-binding</keyword>
<dbReference type="Pfam" id="PF00582">
    <property type="entry name" value="Usp"/>
    <property type="match status" value="2"/>
</dbReference>
<evidence type="ECO:0000256" key="1">
    <source>
        <dbReference type="ARBA" id="ARBA00008791"/>
    </source>
</evidence>
<feature type="domain" description="UspA" evidence="5">
    <location>
        <begin position="189"/>
        <end position="325"/>
    </location>
</feature>
<gene>
    <name evidence="6" type="ORF">NSK11_contig00212-0004</name>
</gene>
<dbReference type="InterPro" id="IPR014729">
    <property type="entry name" value="Rossmann-like_a/b/a_fold"/>
</dbReference>
<dbReference type="AlphaFoldDB" id="A0ABC9Z652"/>
<feature type="region of interest" description="Disordered" evidence="4">
    <location>
        <begin position="1"/>
        <end position="28"/>
    </location>
</feature>